<comment type="caution">
    <text evidence="1">The sequence shown here is derived from an EMBL/GenBank/DDBJ whole genome shotgun (WGS) entry which is preliminary data.</text>
</comment>
<dbReference type="AlphaFoldDB" id="A0AAW5QB04"/>
<evidence type="ECO:0000313" key="1">
    <source>
        <dbReference type="EMBL" id="MCT2118260.1"/>
    </source>
</evidence>
<gene>
    <name evidence="1" type="ORF">M3D93_10925</name>
</gene>
<dbReference type="SUPFAM" id="SSF159245">
    <property type="entry name" value="AttH-like"/>
    <property type="match status" value="1"/>
</dbReference>
<protein>
    <submittedName>
        <fullName evidence="1">Uncharacterized protein</fullName>
    </submittedName>
</protein>
<accession>A0AAW5QB04</accession>
<evidence type="ECO:0000313" key="2">
    <source>
        <dbReference type="Proteomes" id="UP001206890"/>
    </source>
</evidence>
<name>A0AAW5QB04_9ACTN</name>
<reference evidence="1" key="1">
    <citation type="submission" date="2022-04" db="EMBL/GenBank/DDBJ databases">
        <title>Human microbiome associated bacterial genomes.</title>
        <authorList>
            <person name="Sandstrom S."/>
            <person name="Salamzade R."/>
            <person name="Kalan L.R."/>
        </authorList>
    </citation>
    <scope>NUCLEOTIDE SEQUENCE</scope>
    <source>
        <strain evidence="1">P3-SID1762</strain>
    </source>
</reference>
<dbReference type="EMBL" id="JALXTC010000050">
    <property type="protein sequence ID" value="MCT2118260.1"/>
    <property type="molecule type" value="Genomic_DNA"/>
</dbReference>
<organism evidence="1 2">
    <name type="scientific">Dietzia cinnamea</name>
    <dbReference type="NCBI Taxonomy" id="321318"/>
    <lineage>
        <taxon>Bacteria</taxon>
        <taxon>Bacillati</taxon>
        <taxon>Actinomycetota</taxon>
        <taxon>Actinomycetes</taxon>
        <taxon>Mycobacteriales</taxon>
        <taxon>Dietziaceae</taxon>
        <taxon>Dietzia</taxon>
    </lineage>
</organism>
<dbReference type="Proteomes" id="UP001206890">
    <property type="component" value="Unassembled WGS sequence"/>
</dbReference>
<proteinExistence type="predicted"/>
<dbReference type="RefSeq" id="WP_070720293.1">
    <property type="nucleotide sequence ID" value="NZ_JALXRO010000053.1"/>
</dbReference>
<sequence>MKPTPLDEFPVHQTPLPMAQVGTSDRNFYDRYYFNAHDCTGDVFLVTGFGVYPNLAVVDAFVTVRHGDTQRSVRFSDALDSRSLAPAVGGFRIEVIEPLRTLRLVCEHPDLSVDMTWEGSFDAVLEDRHVLLEGTRAMLDASRFAQVGSWSGTLSVDGRDFAVDPDVWLGTRDRSWGIRPSGESDPAGRWAAEPREGFWWTYVPLRFDDYAMVVILQESPDGHRTLNHASRVFADGRIEQLGWPRMEVDYRSGTRHPDCARLHLTTPGGEPLLLEVETLGGVPLSMGSGYVGDPAWSHGCWIGREWSESVSYDMTSPDVVAMLPFNTVDHVARATCNGDVGWGLFEHANLGRHDPSGFTDWGDVAR</sequence>